<protein>
    <submittedName>
        <fullName evidence="1">Uncharacterized protein</fullName>
    </submittedName>
</protein>
<dbReference type="GeneID" id="19889042"/>
<accession>J4W350</accession>
<dbReference type="InParanoid" id="J4W350"/>
<evidence type="ECO:0000313" key="2">
    <source>
        <dbReference type="Proteomes" id="UP000002762"/>
    </source>
</evidence>
<reference evidence="1 2" key="1">
    <citation type="journal article" date="2012" name="Sci. Rep.">
        <title>Genomic perspectives on the evolution of fungal entomopathogenicity in Beauveria bassiana.</title>
        <authorList>
            <person name="Xiao G."/>
            <person name="Ying S.H."/>
            <person name="Zheng P."/>
            <person name="Wang Z.L."/>
            <person name="Zhang S."/>
            <person name="Xie X.Q."/>
            <person name="Shang Y."/>
            <person name="St Leger R.J."/>
            <person name="Zhao G.P."/>
            <person name="Wang C."/>
            <person name="Feng M.G."/>
        </authorList>
    </citation>
    <scope>NUCLEOTIDE SEQUENCE [LARGE SCALE GENOMIC DNA]</scope>
    <source>
        <strain evidence="1 2">ARSEF 2860</strain>
    </source>
</reference>
<dbReference type="HOGENOM" id="CLU_2483030_0_0_1"/>
<organism evidence="1 2">
    <name type="scientific">Beauveria bassiana (strain ARSEF 2860)</name>
    <name type="common">White muscardine disease fungus</name>
    <name type="synonym">Tritirachium shiotae</name>
    <dbReference type="NCBI Taxonomy" id="655819"/>
    <lineage>
        <taxon>Eukaryota</taxon>
        <taxon>Fungi</taxon>
        <taxon>Dikarya</taxon>
        <taxon>Ascomycota</taxon>
        <taxon>Pezizomycotina</taxon>
        <taxon>Sordariomycetes</taxon>
        <taxon>Hypocreomycetidae</taxon>
        <taxon>Hypocreales</taxon>
        <taxon>Cordycipitaceae</taxon>
        <taxon>Beauveria</taxon>
    </lineage>
</organism>
<sequence length="87" mass="9547">MADVFRYCTVRAVASLLFDTGKVPQPVYGEPIRTETLCSAATTSGASAAAKTSKYELHGYPMDVLFGSIELPWRLKAKFNKICAEQQ</sequence>
<keyword evidence="2" id="KW-1185">Reference proteome</keyword>
<dbReference type="Proteomes" id="UP000002762">
    <property type="component" value="Unassembled WGS sequence"/>
</dbReference>
<name>J4W350_BEAB2</name>
<dbReference type="AlphaFoldDB" id="J4W350"/>
<dbReference type="RefSeq" id="XP_008599349.1">
    <property type="nucleotide sequence ID" value="XM_008601127.1"/>
</dbReference>
<evidence type="ECO:0000313" key="1">
    <source>
        <dbReference type="EMBL" id="EJP64855.1"/>
    </source>
</evidence>
<proteinExistence type="predicted"/>
<dbReference type="EMBL" id="JH725166">
    <property type="protein sequence ID" value="EJP64855.1"/>
    <property type="molecule type" value="Genomic_DNA"/>
</dbReference>
<gene>
    <name evidence="1" type="ORF">BBA_06030</name>
</gene>